<reference evidence="2 3" key="1">
    <citation type="submission" date="2018-03" db="EMBL/GenBank/DDBJ databases">
        <title>Pantoea intestinalis SRCM103226 isolated form the mealworm.</title>
        <authorList>
            <person name="Jeong D.-Y."/>
            <person name="Kim J.W."/>
        </authorList>
    </citation>
    <scope>NUCLEOTIDE SEQUENCE [LARGE SCALE GENOMIC DNA]</scope>
    <source>
        <strain evidence="2 3">SRCM103226</strain>
    </source>
</reference>
<dbReference type="RefSeq" id="WP_160619686.1">
    <property type="nucleotide sequence ID" value="NZ_CP028271.1"/>
</dbReference>
<dbReference type="Proteomes" id="UP000464053">
    <property type="component" value="Chromosome"/>
</dbReference>
<evidence type="ECO:0000313" key="2">
    <source>
        <dbReference type="EMBL" id="QHM69866.1"/>
    </source>
</evidence>
<keyword evidence="1" id="KW-0732">Signal</keyword>
<proteinExistence type="predicted"/>
<evidence type="ECO:0008006" key="4">
    <source>
        <dbReference type="Google" id="ProtNLM"/>
    </source>
</evidence>
<dbReference type="OrthoDB" id="6519995at2"/>
<sequence length="84" mass="8910">MKAIFLACGLLMAGGAQAATISGTINVQLTITNQCQINGQTITPQGQLSVNCVPQPSAQPKVTLSTLKKEANIKQETRLVTVEW</sequence>
<keyword evidence="3" id="KW-1185">Reference proteome</keyword>
<accession>A0A6P1PTS5</accession>
<dbReference type="KEGG" id="mint:C7M51_00119"/>
<feature type="signal peptide" evidence="1">
    <location>
        <begin position="1"/>
        <end position="18"/>
    </location>
</feature>
<protein>
    <recommendedName>
        <fullName evidence="4">DUF992 domain-containing protein</fullName>
    </recommendedName>
</protein>
<evidence type="ECO:0000313" key="3">
    <source>
        <dbReference type="Proteomes" id="UP000464053"/>
    </source>
</evidence>
<feature type="chain" id="PRO_5026880240" description="DUF992 domain-containing protein" evidence="1">
    <location>
        <begin position="19"/>
        <end position="84"/>
    </location>
</feature>
<dbReference type="EMBL" id="CP028271">
    <property type="protein sequence ID" value="QHM69866.1"/>
    <property type="molecule type" value="Genomic_DNA"/>
</dbReference>
<dbReference type="AlphaFoldDB" id="A0A6P1PTS5"/>
<gene>
    <name evidence="2" type="ORF">C7M51_00119</name>
</gene>
<name>A0A6P1PTS5_9GAMM</name>
<evidence type="ECO:0000256" key="1">
    <source>
        <dbReference type="SAM" id="SignalP"/>
    </source>
</evidence>
<organism evidence="2 3">
    <name type="scientific">Mixta intestinalis</name>
    <dbReference type="NCBI Taxonomy" id="1615494"/>
    <lineage>
        <taxon>Bacteria</taxon>
        <taxon>Pseudomonadati</taxon>
        <taxon>Pseudomonadota</taxon>
        <taxon>Gammaproteobacteria</taxon>
        <taxon>Enterobacterales</taxon>
        <taxon>Erwiniaceae</taxon>
        <taxon>Mixta</taxon>
    </lineage>
</organism>